<reference evidence="1" key="1">
    <citation type="submission" date="2018-05" db="EMBL/GenBank/DDBJ databases">
        <authorList>
            <person name="Lanie J.A."/>
            <person name="Ng W.-L."/>
            <person name="Kazmierczak K.M."/>
            <person name="Andrzejewski T.M."/>
            <person name="Davidsen T.M."/>
            <person name="Wayne K.J."/>
            <person name="Tettelin H."/>
            <person name="Glass J.I."/>
            <person name="Rusch D."/>
            <person name="Podicherti R."/>
            <person name="Tsui H.-C.T."/>
            <person name="Winkler M.E."/>
        </authorList>
    </citation>
    <scope>NUCLEOTIDE SEQUENCE</scope>
</reference>
<dbReference type="Pfam" id="PF14100">
    <property type="entry name" value="DUF6807"/>
    <property type="match status" value="1"/>
</dbReference>
<dbReference type="AlphaFoldDB" id="A0A382BSL8"/>
<dbReference type="EMBL" id="UINC01031118">
    <property type="protein sequence ID" value="SVB16654.1"/>
    <property type="molecule type" value="Genomic_DNA"/>
</dbReference>
<evidence type="ECO:0000313" key="1">
    <source>
        <dbReference type="EMBL" id="SVB16654.1"/>
    </source>
</evidence>
<name>A0A382BSL8_9ZZZZ</name>
<evidence type="ECO:0008006" key="2">
    <source>
        <dbReference type="Google" id="ProtNLM"/>
    </source>
</evidence>
<protein>
    <recommendedName>
        <fullName evidence="2">Methane oxygenase PmoA</fullName>
    </recommendedName>
</protein>
<accession>A0A382BSL8</accession>
<proteinExistence type="predicted"/>
<dbReference type="InterPro" id="IPR029475">
    <property type="entry name" value="DUF6807"/>
</dbReference>
<gene>
    <name evidence="1" type="ORF">METZ01_LOCUS169508</name>
</gene>
<organism evidence="1">
    <name type="scientific">marine metagenome</name>
    <dbReference type="NCBI Taxonomy" id="408172"/>
    <lineage>
        <taxon>unclassified sequences</taxon>
        <taxon>metagenomes</taxon>
        <taxon>ecological metagenomes</taxon>
    </lineage>
</organism>
<sequence length="332" mass="37131">MTRIHLNSLTKLIAGLAFVATIPLARADWKVVEQSNPLGPGKAVDVLHDGKAVARLVHGEGQIKPFLHIFGSGGELVTNPGLDREGNGAGLFNHHRGIFIGWNKVSSELGKYDMWHKGGPGNGRYDIVKFENTTTNDSASIVAHIKWRATQKDANGSDVMISERRTFKVSRPGGKYTQVDASFEMEAQRDISLGGDLQHAGVHFRAHTEVARRNKETSYLWEPPNAAGKGKVIDDNHQWARLLFPIGKRWYTAQEMTTPANGVKELSWRDYGRFGYFLPRQLKKGEPFNLKFRFAIEEVDAPANAPKQSDEQVKVSHQLCTKRYEAFLKSLK</sequence>